<protein>
    <recommendedName>
        <fullName evidence="3">ParB/Sulfiredoxin domain-containing protein</fullName>
    </recommendedName>
</protein>
<organism evidence="1 2">
    <name type="scientific">Pseudobutyrivibrio ruminis</name>
    <dbReference type="NCBI Taxonomy" id="46206"/>
    <lineage>
        <taxon>Bacteria</taxon>
        <taxon>Bacillati</taxon>
        <taxon>Bacillota</taxon>
        <taxon>Clostridia</taxon>
        <taxon>Lachnospirales</taxon>
        <taxon>Lachnospiraceae</taxon>
        <taxon>Pseudobutyrivibrio</taxon>
    </lineage>
</organism>
<accession>A0A927U7N4</accession>
<reference evidence="1" key="1">
    <citation type="submission" date="2019-04" db="EMBL/GenBank/DDBJ databases">
        <title>Evolution of Biomass-Degrading Anaerobic Consortia Revealed by Metagenomics.</title>
        <authorList>
            <person name="Peng X."/>
        </authorList>
    </citation>
    <scope>NUCLEOTIDE SEQUENCE</scope>
    <source>
        <strain evidence="1">SIG311</strain>
    </source>
</reference>
<proteinExistence type="predicted"/>
<evidence type="ECO:0000313" key="2">
    <source>
        <dbReference type="Proteomes" id="UP000766246"/>
    </source>
</evidence>
<evidence type="ECO:0000313" key="1">
    <source>
        <dbReference type="EMBL" id="MBE5918577.1"/>
    </source>
</evidence>
<dbReference type="EMBL" id="SVER01000004">
    <property type="protein sequence ID" value="MBE5918577.1"/>
    <property type="molecule type" value="Genomic_DNA"/>
</dbReference>
<comment type="caution">
    <text evidence="1">The sequence shown here is derived from an EMBL/GenBank/DDBJ whole genome shotgun (WGS) entry which is preliminary data.</text>
</comment>
<evidence type="ECO:0008006" key="3">
    <source>
        <dbReference type="Google" id="ProtNLM"/>
    </source>
</evidence>
<dbReference type="Proteomes" id="UP000766246">
    <property type="component" value="Unassembled WGS sequence"/>
</dbReference>
<gene>
    <name evidence="1" type="ORF">E7272_01920</name>
</gene>
<dbReference type="AlphaFoldDB" id="A0A927U7N4"/>
<sequence length="148" mass="16846">MCSKSIDEMLLSMGIDDSLKGNLLNEELKEFPRRLTDIDKFGCCEKEIIDVDKIVGVARGCTPKNWAEALSEEYFHKPSTCMKYVSKKAFQDFLLNDKQSYAVGLPSIVEVDGEYYIYGDGYHRLVLARTLGNMKAVVAVRREDVSYR</sequence>
<name>A0A927U7N4_9FIRM</name>